<dbReference type="PANTHER" id="PTHR39614">
    <property type="entry name" value="INTEGRAL MEMBRANE PROTEIN"/>
    <property type="match status" value="1"/>
</dbReference>
<dbReference type="InterPro" id="IPR049326">
    <property type="entry name" value="Rhodopsin_dom_fungi"/>
</dbReference>
<proteinExistence type="predicted"/>
<feature type="transmembrane region" description="Helical" evidence="1">
    <location>
        <begin position="213"/>
        <end position="234"/>
    </location>
</feature>
<gene>
    <name evidence="3" type="ORF">K461DRAFT_280922</name>
</gene>
<feature type="transmembrane region" description="Helical" evidence="1">
    <location>
        <begin position="246"/>
        <end position="269"/>
    </location>
</feature>
<evidence type="ECO:0000313" key="3">
    <source>
        <dbReference type="EMBL" id="KAF2150892.1"/>
    </source>
</evidence>
<protein>
    <recommendedName>
        <fullName evidence="2">Rhodopsin domain-containing protein</fullName>
    </recommendedName>
</protein>
<evidence type="ECO:0000256" key="1">
    <source>
        <dbReference type="SAM" id="Phobius"/>
    </source>
</evidence>
<sequence>MDIKNNDDSFELWYFAPITDVDKSGYLWIAGILSLVYILSFTLLRLFTNRRQLRLNDWVSVAATVAGIIQCCCLFVAISAGLGQTSSSTKSINYRRVNQAIYATIFFFIAAHTVAKVSMALLSQKLFGIYKKGLCNAAIGVAASFGIVTLLILLPKWDPACADAAPFATKCYPSYQRWFAAAALDLVTELILFSIPAISLYPLRMTMSAKAGVMSAFGSRLVCVVPMFVSVVYIQRAQEGASHPLSNLAALAVIQITLSISLITTNASALRSLTRPIKSVLGGSDYNGYRYGDQSLRTTMPSKNRTGKGGKSAFDGIQVQTEIHLDSDAPGTIP</sequence>
<reference evidence="3" key="1">
    <citation type="journal article" date="2020" name="Stud. Mycol.">
        <title>101 Dothideomycetes genomes: a test case for predicting lifestyles and emergence of pathogens.</title>
        <authorList>
            <person name="Haridas S."/>
            <person name="Albert R."/>
            <person name="Binder M."/>
            <person name="Bloem J."/>
            <person name="Labutti K."/>
            <person name="Salamov A."/>
            <person name="Andreopoulos B."/>
            <person name="Baker S."/>
            <person name="Barry K."/>
            <person name="Bills G."/>
            <person name="Bluhm B."/>
            <person name="Cannon C."/>
            <person name="Castanera R."/>
            <person name="Culley D."/>
            <person name="Daum C."/>
            <person name="Ezra D."/>
            <person name="Gonzalez J."/>
            <person name="Henrissat B."/>
            <person name="Kuo A."/>
            <person name="Liang C."/>
            <person name="Lipzen A."/>
            <person name="Lutzoni F."/>
            <person name="Magnuson J."/>
            <person name="Mondo S."/>
            <person name="Nolan M."/>
            <person name="Ohm R."/>
            <person name="Pangilinan J."/>
            <person name="Park H.-J."/>
            <person name="Ramirez L."/>
            <person name="Alfaro M."/>
            <person name="Sun H."/>
            <person name="Tritt A."/>
            <person name="Yoshinaga Y."/>
            <person name="Zwiers L.-H."/>
            <person name="Turgeon B."/>
            <person name="Goodwin S."/>
            <person name="Spatafora J."/>
            <person name="Crous P."/>
            <person name="Grigoriev I."/>
        </authorList>
    </citation>
    <scope>NUCLEOTIDE SEQUENCE</scope>
    <source>
        <strain evidence="3">CBS 260.36</strain>
    </source>
</reference>
<feature type="transmembrane region" description="Helical" evidence="1">
    <location>
        <begin position="25"/>
        <end position="46"/>
    </location>
</feature>
<feature type="transmembrane region" description="Helical" evidence="1">
    <location>
        <begin position="100"/>
        <end position="122"/>
    </location>
</feature>
<keyword evidence="1" id="KW-0472">Membrane</keyword>
<keyword evidence="1" id="KW-0812">Transmembrane</keyword>
<dbReference type="Proteomes" id="UP000799439">
    <property type="component" value="Unassembled WGS sequence"/>
</dbReference>
<dbReference type="OrthoDB" id="3918601at2759"/>
<keyword evidence="4" id="KW-1185">Reference proteome</keyword>
<comment type="caution">
    <text evidence="3">The sequence shown here is derived from an EMBL/GenBank/DDBJ whole genome shotgun (WGS) entry which is preliminary data.</text>
</comment>
<feature type="domain" description="Rhodopsin" evidence="2">
    <location>
        <begin position="45"/>
        <end position="274"/>
    </location>
</feature>
<dbReference type="AlphaFoldDB" id="A0A9P4IVU6"/>
<accession>A0A9P4IVU6</accession>
<feature type="transmembrane region" description="Helical" evidence="1">
    <location>
        <begin position="58"/>
        <end position="80"/>
    </location>
</feature>
<feature type="transmembrane region" description="Helical" evidence="1">
    <location>
        <begin position="175"/>
        <end position="201"/>
    </location>
</feature>
<feature type="transmembrane region" description="Helical" evidence="1">
    <location>
        <begin position="134"/>
        <end position="155"/>
    </location>
</feature>
<organism evidence="3 4">
    <name type="scientific">Myriangium duriaei CBS 260.36</name>
    <dbReference type="NCBI Taxonomy" id="1168546"/>
    <lineage>
        <taxon>Eukaryota</taxon>
        <taxon>Fungi</taxon>
        <taxon>Dikarya</taxon>
        <taxon>Ascomycota</taxon>
        <taxon>Pezizomycotina</taxon>
        <taxon>Dothideomycetes</taxon>
        <taxon>Dothideomycetidae</taxon>
        <taxon>Myriangiales</taxon>
        <taxon>Myriangiaceae</taxon>
        <taxon>Myriangium</taxon>
    </lineage>
</organism>
<dbReference type="PANTHER" id="PTHR39614:SF2">
    <property type="entry name" value="INTEGRAL MEMBRANE PROTEIN"/>
    <property type="match status" value="1"/>
</dbReference>
<keyword evidence="1" id="KW-1133">Transmembrane helix</keyword>
<dbReference type="EMBL" id="ML996089">
    <property type="protein sequence ID" value="KAF2150892.1"/>
    <property type="molecule type" value="Genomic_DNA"/>
</dbReference>
<evidence type="ECO:0000313" key="4">
    <source>
        <dbReference type="Proteomes" id="UP000799439"/>
    </source>
</evidence>
<evidence type="ECO:0000259" key="2">
    <source>
        <dbReference type="Pfam" id="PF20684"/>
    </source>
</evidence>
<dbReference type="Pfam" id="PF20684">
    <property type="entry name" value="Fung_rhodopsin"/>
    <property type="match status" value="1"/>
</dbReference>
<name>A0A9P4IVU6_9PEZI</name>